<protein>
    <submittedName>
        <fullName evidence="1">Uncharacterized protein</fullName>
    </submittedName>
</protein>
<keyword evidence="2" id="KW-1185">Reference proteome</keyword>
<dbReference type="Proteomes" id="UP000076632">
    <property type="component" value="Unassembled WGS sequence"/>
</dbReference>
<organism evidence="1 2">
    <name type="scientific">Xylona heveae (strain CBS 132557 / TC161)</name>
    <dbReference type="NCBI Taxonomy" id="1328760"/>
    <lineage>
        <taxon>Eukaryota</taxon>
        <taxon>Fungi</taxon>
        <taxon>Dikarya</taxon>
        <taxon>Ascomycota</taxon>
        <taxon>Pezizomycotina</taxon>
        <taxon>Xylonomycetes</taxon>
        <taxon>Xylonales</taxon>
        <taxon>Xylonaceae</taxon>
        <taxon>Xylona</taxon>
    </lineage>
</organism>
<evidence type="ECO:0000313" key="1">
    <source>
        <dbReference type="EMBL" id="KZF24069.1"/>
    </source>
</evidence>
<name>A0A165HXM9_XYLHT</name>
<dbReference type="GeneID" id="28899289"/>
<gene>
    <name evidence="1" type="ORF">L228DRAFT_259335</name>
</gene>
<dbReference type="InParanoid" id="A0A165HXM9"/>
<dbReference type="AlphaFoldDB" id="A0A165HXM9"/>
<accession>A0A165HXM9</accession>
<evidence type="ECO:0000313" key="2">
    <source>
        <dbReference type="Proteomes" id="UP000076632"/>
    </source>
</evidence>
<dbReference type="EMBL" id="KV407456">
    <property type="protein sequence ID" value="KZF24069.1"/>
    <property type="molecule type" value="Genomic_DNA"/>
</dbReference>
<dbReference type="OrthoDB" id="5343383at2759"/>
<dbReference type="RefSeq" id="XP_018189624.1">
    <property type="nucleotide sequence ID" value="XM_018334152.1"/>
</dbReference>
<reference evidence="1 2" key="1">
    <citation type="journal article" date="2016" name="Fungal Biol.">
        <title>The genome of Xylona heveae provides a window into fungal endophytism.</title>
        <authorList>
            <person name="Gazis R."/>
            <person name="Kuo A."/>
            <person name="Riley R."/>
            <person name="LaButti K."/>
            <person name="Lipzen A."/>
            <person name="Lin J."/>
            <person name="Amirebrahimi M."/>
            <person name="Hesse C.N."/>
            <person name="Spatafora J.W."/>
            <person name="Henrissat B."/>
            <person name="Hainaut M."/>
            <person name="Grigoriev I.V."/>
            <person name="Hibbett D.S."/>
        </authorList>
    </citation>
    <scope>NUCLEOTIDE SEQUENCE [LARGE SCALE GENOMIC DNA]</scope>
    <source>
        <strain evidence="1 2">TC161</strain>
    </source>
</reference>
<sequence>MPELDPDGIAAALLAHYELLIGMRHLPRSRLKLPPHPIDENFARSQGLSDNVISLLKRLPYIDMSQPGHASTVIMYQTFPVDYTTLGGIWNSRDPLSLRISEADDEVPAYVNPWETLLAQAFREGENWMLDCCQYTSRGHRKGDAVEVIRQMTDSLRSLEYTPINISEIAPTPKQLPIAGLTAQDADYFLYAIKALYLDCGWPNNFRGEEFTARKTVLEREAANQMN</sequence>
<dbReference type="STRING" id="1328760.A0A165HXM9"/>
<proteinExistence type="predicted"/>